<evidence type="ECO:0000256" key="1">
    <source>
        <dbReference type="SAM" id="Coils"/>
    </source>
</evidence>
<evidence type="ECO:0000313" key="5">
    <source>
        <dbReference type="Proteomes" id="UP000823935"/>
    </source>
</evidence>
<dbReference type="AlphaFoldDB" id="A0A9D1EQK6"/>
<keyword evidence="2" id="KW-0812">Transmembrane</keyword>
<protein>
    <recommendedName>
        <fullName evidence="3">Atrophied bacterial Ig domain-containing protein</fullName>
    </recommendedName>
</protein>
<reference evidence="4" key="1">
    <citation type="submission" date="2020-10" db="EMBL/GenBank/DDBJ databases">
        <authorList>
            <person name="Gilroy R."/>
        </authorList>
    </citation>
    <scope>NUCLEOTIDE SEQUENCE</scope>
    <source>
        <strain evidence="4">CHK190-19873</strain>
    </source>
</reference>
<feature type="transmembrane region" description="Helical" evidence="2">
    <location>
        <begin position="434"/>
        <end position="455"/>
    </location>
</feature>
<keyword evidence="1" id="KW-0175">Coiled coil</keyword>
<name>A0A9D1EQK6_9FIRM</name>
<keyword evidence="2" id="KW-1133">Transmembrane helix</keyword>
<evidence type="ECO:0000259" key="3">
    <source>
        <dbReference type="Pfam" id="PF20578"/>
    </source>
</evidence>
<sequence length="457" mass="51098">MNRAVWPFYRLCLYLLRRFWRRQTDEKTRQLAFRLRAVRAGDAWKEPEEYYARRAGAALGVLVYGLCAAAAIGLLTGSGWEERRITAVERPEAGAGSMETELEVRVEGEEQSRRVVVSVSPRKLTDAQAEVLLKKAAQNLEKEILGANQSLAEVRTDLSLTTSMENGTVTLDWISEPLGVLDYAGAIYDQEIPESGIAVTLTCTLKCQEKERTRVLTVRILPPLRSKEEQEIEALEKAVREANGQAPEAEAVTLPEESGGKILSWGSASEPVFGGLAALTAAAAAAVYLRDEKKLERLLQYRQRQLIMDYPALLYRMAMLLGAGLTIRAVFFRLGKEYSQEKEKSGDKTLRYVYEEIVTSCFELKNGVGEARVYENFGRRCQEARYRRLGNLLSQNLKKGSEGLISLLESEAEAGMEERRQQARKLGEEAGTKLLLPMMLMLILVMGILIVPAILNL</sequence>
<feature type="domain" description="Atrophied bacterial Ig" evidence="3">
    <location>
        <begin position="136"/>
        <end position="221"/>
    </location>
</feature>
<dbReference type="EMBL" id="DVIQ01000003">
    <property type="protein sequence ID" value="HIS30029.1"/>
    <property type="molecule type" value="Genomic_DNA"/>
</dbReference>
<reference evidence="4" key="2">
    <citation type="journal article" date="2021" name="PeerJ">
        <title>Extensive microbial diversity within the chicken gut microbiome revealed by metagenomics and culture.</title>
        <authorList>
            <person name="Gilroy R."/>
            <person name="Ravi A."/>
            <person name="Getino M."/>
            <person name="Pursley I."/>
            <person name="Horton D.L."/>
            <person name="Alikhan N.F."/>
            <person name="Baker D."/>
            <person name="Gharbi K."/>
            <person name="Hall N."/>
            <person name="Watson M."/>
            <person name="Adriaenssens E.M."/>
            <person name="Foster-Nyarko E."/>
            <person name="Jarju S."/>
            <person name="Secka A."/>
            <person name="Antonio M."/>
            <person name="Oren A."/>
            <person name="Chaudhuri R.R."/>
            <person name="La Ragione R."/>
            <person name="Hildebrand F."/>
            <person name="Pallen M.J."/>
        </authorList>
    </citation>
    <scope>NUCLEOTIDE SEQUENCE</scope>
    <source>
        <strain evidence="4">CHK190-19873</strain>
    </source>
</reference>
<comment type="caution">
    <text evidence="4">The sequence shown here is derived from an EMBL/GenBank/DDBJ whole genome shotgun (WGS) entry which is preliminary data.</text>
</comment>
<evidence type="ECO:0000313" key="4">
    <source>
        <dbReference type="EMBL" id="HIS30029.1"/>
    </source>
</evidence>
<accession>A0A9D1EQK6</accession>
<dbReference type="InterPro" id="IPR046780">
    <property type="entry name" value="aBig_2"/>
</dbReference>
<dbReference type="Proteomes" id="UP000823935">
    <property type="component" value="Unassembled WGS sequence"/>
</dbReference>
<gene>
    <name evidence="4" type="ORF">IAB44_00530</name>
</gene>
<keyword evidence="2" id="KW-0472">Membrane</keyword>
<feature type="transmembrane region" description="Helical" evidence="2">
    <location>
        <begin position="55"/>
        <end position="75"/>
    </location>
</feature>
<feature type="transmembrane region" description="Helical" evidence="2">
    <location>
        <begin position="271"/>
        <end position="289"/>
    </location>
</feature>
<feature type="coiled-coil region" evidence="1">
    <location>
        <begin position="225"/>
        <end position="252"/>
    </location>
</feature>
<organism evidence="4 5">
    <name type="scientific">Candidatus Limivivens intestinipullorum</name>
    <dbReference type="NCBI Taxonomy" id="2840858"/>
    <lineage>
        <taxon>Bacteria</taxon>
        <taxon>Bacillati</taxon>
        <taxon>Bacillota</taxon>
        <taxon>Clostridia</taxon>
        <taxon>Lachnospirales</taxon>
        <taxon>Lachnospiraceae</taxon>
        <taxon>Lachnospiraceae incertae sedis</taxon>
        <taxon>Candidatus Limivivens</taxon>
    </lineage>
</organism>
<evidence type="ECO:0000256" key="2">
    <source>
        <dbReference type="SAM" id="Phobius"/>
    </source>
</evidence>
<proteinExistence type="predicted"/>
<dbReference type="Pfam" id="PF20578">
    <property type="entry name" value="aBig_2"/>
    <property type="match status" value="1"/>
</dbReference>
<feature type="transmembrane region" description="Helical" evidence="2">
    <location>
        <begin position="313"/>
        <end position="334"/>
    </location>
</feature>